<dbReference type="InterPro" id="IPR036388">
    <property type="entry name" value="WH-like_DNA-bd_sf"/>
</dbReference>
<gene>
    <name evidence="2" type="ORF">M6D89_09865</name>
</gene>
<proteinExistence type="predicted"/>
<keyword evidence="3" id="KW-1185">Reference proteome</keyword>
<reference evidence="2" key="1">
    <citation type="submission" date="2022-05" db="EMBL/GenBank/DDBJ databases">
        <authorList>
            <person name="Sun H.-N."/>
        </authorList>
    </citation>
    <scope>NUCLEOTIDE SEQUENCE</scope>
    <source>
        <strain evidence="2">HB14</strain>
    </source>
</reference>
<dbReference type="Gene3D" id="3.40.50.150">
    <property type="entry name" value="Vaccinia Virus protein VP39"/>
    <property type="match status" value="1"/>
</dbReference>
<comment type="caution">
    <text evidence="2">The sequence shown here is derived from an EMBL/GenBank/DDBJ whole genome shotgun (WGS) entry which is preliminary data.</text>
</comment>
<dbReference type="Pfam" id="PF01022">
    <property type="entry name" value="HTH_5"/>
    <property type="match status" value="1"/>
</dbReference>
<reference evidence="2" key="2">
    <citation type="submission" date="2023-01" db="EMBL/GenBank/DDBJ databases">
        <title>Gilvimarinus xylanilyticus HB14 isolated from Caulerpa lentillifera aquaculture base in Hainan, China.</title>
        <authorList>
            <person name="Zhang Y.-J."/>
        </authorList>
    </citation>
    <scope>NUCLEOTIDE SEQUENCE</scope>
    <source>
        <strain evidence="2">HB14</strain>
    </source>
</reference>
<dbReference type="InterPro" id="IPR013216">
    <property type="entry name" value="Methyltransf_11"/>
</dbReference>
<dbReference type="SUPFAM" id="SSF53335">
    <property type="entry name" value="S-adenosyl-L-methionine-dependent methyltransferases"/>
    <property type="match status" value="1"/>
</dbReference>
<evidence type="ECO:0000313" key="3">
    <source>
        <dbReference type="Proteomes" id="UP001139319"/>
    </source>
</evidence>
<dbReference type="InterPro" id="IPR036390">
    <property type="entry name" value="WH_DNA-bd_sf"/>
</dbReference>
<dbReference type="CDD" id="cd02440">
    <property type="entry name" value="AdoMet_MTases"/>
    <property type="match status" value="1"/>
</dbReference>
<name>A0A9X2HWV5_9GAMM</name>
<protein>
    <submittedName>
        <fullName evidence="2">Metalloregulator ArsR/SmtB family transcription factor</fullName>
    </submittedName>
</protein>
<dbReference type="PRINTS" id="PR00778">
    <property type="entry name" value="HTHARSR"/>
</dbReference>
<dbReference type="RefSeq" id="WP_253967899.1">
    <property type="nucleotide sequence ID" value="NZ_JAMFTH010000002.1"/>
</dbReference>
<dbReference type="NCBIfam" id="NF033788">
    <property type="entry name" value="HTH_metalloreg"/>
    <property type="match status" value="1"/>
</dbReference>
<dbReference type="CDD" id="cd00090">
    <property type="entry name" value="HTH_ARSR"/>
    <property type="match status" value="1"/>
</dbReference>
<organism evidence="2 3">
    <name type="scientific">Gilvimarinus xylanilyticus</name>
    <dbReference type="NCBI Taxonomy" id="2944139"/>
    <lineage>
        <taxon>Bacteria</taxon>
        <taxon>Pseudomonadati</taxon>
        <taxon>Pseudomonadota</taxon>
        <taxon>Gammaproteobacteria</taxon>
        <taxon>Cellvibrionales</taxon>
        <taxon>Cellvibrionaceae</taxon>
        <taxon>Gilvimarinus</taxon>
    </lineage>
</organism>
<sequence length="333" mass="36448">MNQAALTTPITPQADASEALAGLLKAAGDPLRLQILQVLAQNSYGVSELARIFDVRQSGMSHHLKLLTAAGLTTTRREGNSIYYRRAIVVPGQPLAELQRALFSSVDQNHLNNAVAEQCQAIAAERAEASQQFFAANAHKFRAQQDLIASYPVYGEQVTQLLSNTPVKNTYLALEVGPGQGEFLPILGRRFAHVIALDNAEPMLEHSRAAAQSAGVSNVEFIHGDTTELSAHKVLADCVVMNMVLHHTPSPADIFKDLSNALTPGGALVVTELCRHEQDWARENCGDLWQGFDPADLTQWAQDAGLEDGQSMFIALRNGFQVQLRQFFKPYHR</sequence>
<dbReference type="PANTHER" id="PTHR43861">
    <property type="entry name" value="TRANS-ACONITATE 2-METHYLTRANSFERASE-RELATED"/>
    <property type="match status" value="1"/>
</dbReference>
<dbReference type="SMART" id="SM00418">
    <property type="entry name" value="HTH_ARSR"/>
    <property type="match status" value="1"/>
</dbReference>
<dbReference type="PANTHER" id="PTHR43861:SF1">
    <property type="entry name" value="TRANS-ACONITATE 2-METHYLTRANSFERASE"/>
    <property type="match status" value="1"/>
</dbReference>
<accession>A0A9X2HWV5</accession>
<evidence type="ECO:0000313" key="2">
    <source>
        <dbReference type="EMBL" id="MCP8899605.1"/>
    </source>
</evidence>
<dbReference type="SUPFAM" id="SSF46785">
    <property type="entry name" value="Winged helix' DNA-binding domain"/>
    <property type="match status" value="1"/>
</dbReference>
<dbReference type="Gene3D" id="1.10.10.10">
    <property type="entry name" value="Winged helix-like DNA-binding domain superfamily/Winged helix DNA-binding domain"/>
    <property type="match status" value="1"/>
</dbReference>
<dbReference type="InterPro" id="IPR011991">
    <property type="entry name" value="ArsR-like_HTH"/>
</dbReference>
<dbReference type="InterPro" id="IPR001845">
    <property type="entry name" value="HTH_ArsR_DNA-bd_dom"/>
</dbReference>
<evidence type="ECO:0000259" key="1">
    <source>
        <dbReference type="PROSITE" id="PS50987"/>
    </source>
</evidence>
<dbReference type="InterPro" id="IPR029063">
    <property type="entry name" value="SAM-dependent_MTases_sf"/>
</dbReference>
<dbReference type="GO" id="GO:0008757">
    <property type="term" value="F:S-adenosylmethionine-dependent methyltransferase activity"/>
    <property type="evidence" value="ECO:0007669"/>
    <property type="project" value="InterPro"/>
</dbReference>
<feature type="domain" description="HTH arsR-type" evidence="1">
    <location>
        <begin position="12"/>
        <end position="110"/>
    </location>
</feature>
<dbReference type="GO" id="GO:0003700">
    <property type="term" value="F:DNA-binding transcription factor activity"/>
    <property type="evidence" value="ECO:0007669"/>
    <property type="project" value="InterPro"/>
</dbReference>
<dbReference type="Proteomes" id="UP001139319">
    <property type="component" value="Unassembled WGS sequence"/>
</dbReference>
<dbReference type="EMBL" id="JAMFTH010000002">
    <property type="protein sequence ID" value="MCP8899605.1"/>
    <property type="molecule type" value="Genomic_DNA"/>
</dbReference>
<dbReference type="AlphaFoldDB" id="A0A9X2HWV5"/>
<dbReference type="Pfam" id="PF08241">
    <property type="entry name" value="Methyltransf_11"/>
    <property type="match status" value="1"/>
</dbReference>
<dbReference type="PROSITE" id="PS50987">
    <property type="entry name" value="HTH_ARSR_2"/>
    <property type="match status" value="1"/>
</dbReference>